<feature type="domain" description="Zinc finger PHD-type" evidence="5">
    <location>
        <begin position="481"/>
        <end position="545"/>
    </location>
</feature>
<dbReference type="GO" id="GO:0008270">
    <property type="term" value="F:zinc ion binding"/>
    <property type="evidence" value="ECO:0007669"/>
    <property type="project" value="UniProtKB-KW"/>
</dbReference>
<evidence type="ECO:0000313" key="7">
    <source>
        <dbReference type="Proteomes" id="UP001630127"/>
    </source>
</evidence>
<protein>
    <recommendedName>
        <fullName evidence="5">Zinc finger PHD-type domain-containing protein</fullName>
    </recommendedName>
</protein>
<keyword evidence="2" id="KW-0677">Repeat</keyword>
<dbReference type="PANTHER" id="PTHR32410:SF216">
    <property type="entry name" value="PHORBOL-ESTER_DAG-TYPE DOMAIN-CONTAINING PROTEIN"/>
    <property type="match status" value="1"/>
</dbReference>
<evidence type="ECO:0000256" key="1">
    <source>
        <dbReference type="ARBA" id="ARBA00022723"/>
    </source>
</evidence>
<dbReference type="SMART" id="SM00249">
    <property type="entry name" value="PHD"/>
    <property type="match status" value="2"/>
</dbReference>
<gene>
    <name evidence="6" type="ORF">ACH5RR_002634</name>
</gene>
<dbReference type="InterPro" id="IPR001965">
    <property type="entry name" value="Znf_PHD"/>
</dbReference>
<reference evidence="6 7" key="1">
    <citation type="submission" date="2024-11" db="EMBL/GenBank/DDBJ databases">
        <title>A near-complete genome assembly of Cinchona calisaya.</title>
        <authorList>
            <person name="Lian D.C."/>
            <person name="Zhao X.W."/>
            <person name="Wei L."/>
        </authorList>
    </citation>
    <scope>NUCLEOTIDE SEQUENCE [LARGE SCALE GENOMIC DNA]</scope>
    <source>
        <tissue evidence="6">Nenye</tissue>
    </source>
</reference>
<dbReference type="EMBL" id="JBJUIK010000002">
    <property type="protein sequence ID" value="KAL3534173.1"/>
    <property type="molecule type" value="Genomic_DNA"/>
</dbReference>
<evidence type="ECO:0000256" key="2">
    <source>
        <dbReference type="ARBA" id="ARBA00022737"/>
    </source>
</evidence>
<organism evidence="6 7">
    <name type="scientific">Cinchona calisaya</name>
    <dbReference type="NCBI Taxonomy" id="153742"/>
    <lineage>
        <taxon>Eukaryota</taxon>
        <taxon>Viridiplantae</taxon>
        <taxon>Streptophyta</taxon>
        <taxon>Embryophyta</taxon>
        <taxon>Tracheophyta</taxon>
        <taxon>Spermatophyta</taxon>
        <taxon>Magnoliopsida</taxon>
        <taxon>eudicotyledons</taxon>
        <taxon>Gunneridae</taxon>
        <taxon>Pentapetalae</taxon>
        <taxon>asterids</taxon>
        <taxon>lamiids</taxon>
        <taxon>Gentianales</taxon>
        <taxon>Rubiaceae</taxon>
        <taxon>Cinchonoideae</taxon>
        <taxon>Cinchoneae</taxon>
        <taxon>Cinchona</taxon>
    </lineage>
</organism>
<keyword evidence="1" id="KW-0479">Metal-binding</keyword>
<dbReference type="InterPro" id="IPR004146">
    <property type="entry name" value="DC1"/>
</dbReference>
<dbReference type="Pfam" id="PF03107">
    <property type="entry name" value="C1_2"/>
    <property type="match status" value="4"/>
</dbReference>
<dbReference type="SUPFAM" id="SSF57889">
    <property type="entry name" value="Cysteine-rich domain"/>
    <property type="match status" value="5"/>
</dbReference>
<dbReference type="AlphaFoldDB" id="A0ABD3ASI5"/>
<dbReference type="InterPro" id="IPR053192">
    <property type="entry name" value="Vacuole_Formation_Reg"/>
</dbReference>
<dbReference type="InterPro" id="IPR046349">
    <property type="entry name" value="C1-like_sf"/>
</dbReference>
<evidence type="ECO:0000259" key="5">
    <source>
        <dbReference type="SMART" id="SM00249"/>
    </source>
</evidence>
<proteinExistence type="predicted"/>
<name>A0ABD3ASI5_9GENT</name>
<keyword evidence="3" id="KW-0863">Zinc-finger</keyword>
<accession>A0ABD3ASI5</accession>
<sequence>MASSSIYEIDQRSQTEDKGTLQLVKRPPWDKDNSNEEEGIIGMRHRYHKHRLIFRSTSVVSSLPNSNLLGCNGCYRLIEGPHYSCVRCKYFLHEFCAILPVTIHDHPHVCERNHYLEMLASPPDQYSAQCRVCHQGCSKGFTYHCLYCSRFDIHLLCAWLPNSVSIKGDHKDHKHEYNLLSKPSNFSCDSCNVELGTKTSSFMCFTCKHWVHMECVVSPRSIRHDDHPLRFVDFFDDYDKEGYCNFCEKLIEKQNSTDFCFSVCGCISCERFFHVGCLVLATLSSKRADTTVVALVGDSIEDSTDQDDEWFMMGVGPKENMMNEREAEIKHTTHDDHFLKLGTTTDQVPSFERRDVQCNGCKWPLLAPFYSCMKCNFFLHAQCADLPSKYFPSLAVSDRIWFHFKFGSSYSSHGVYLELIEEGHTHKCSNCNASYSGFSYKCRLCKDFNLDLNCAKIRPHMVHEAHQHELYIVEREEPSKQCNACGKSSEQDFTMYFCSICEYYLHVRCALLPRITRHRFDRHPLMLMFKSDVNELGEYICDICEDDQRNPNHWFYGCRECDFAAQVDCICNQ</sequence>
<evidence type="ECO:0000256" key="3">
    <source>
        <dbReference type="ARBA" id="ARBA00022771"/>
    </source>
</evidence>
<comment type="caution">
    <text evidence="6">The sequence shown here is derived from an EMBL/GenBank/DDBJ whole genome shotgun (WGS) entry which is preliminary data.</text>
</comment>
<evidence type="ECO:0000256" key="4">
    <source>
        <dbReference type="ARBA" id="ARBA00022833"/>
    </source>
</evidence>
<feature type="domain" description="Zinc finger PHD-type" evidence="5">
    <location>
        <begin position="187"/>
        <end position="248"/>
    </location>
</feature>
<keyword evidence="4" id="KW-0862">Zinc</keyword>
<dbReference type="PANTHER" id="PTHR32410">
    <property type="entry name" value="CYSTEINE/HISTIDINE-RICH C1 DOMAIN FAMILY PROTEIN"/>
    <property type="match status" value="1"/>
</dbReference>
<evidence type="ECO:0000313" key="6">
    <source>
        <dbReference type="EMBL" id="KAL3534173.1"/>
    </source>
</evidence>
<dbReference type="Proteomes" id="UP001630127">
    <property type="component" value="Unassembled WGS sequence"/>
</dbReference>
<keyword evidence="7" id="KW-1185">Reference proteome</keyword>